<dbReference type="EMBL" id="CP108085">
    <property type="protein sequence ID" value="WUP73179.1"/>
    <property type="molecule type" value="Genomic_DNA"/>
</dbReference>
<reference evidence="2" key="1">
    <citation type="submission" date="2022-10" db="EMBL/GenBank/DDBJ databases">
        <title>The complete genomes of actinobacterial strains from the NBC collection.</title>
        <authorList>
            <person name="Joergensen T.S."/>
            <person name="Alvarez Arevalo M."/>
            <person name="Sterndorff E.B."/>
            <person name="Faurdal D."/>
            <person name="Vuksanovic O."/>
            <person name="Mourched A.-S."/>
            <person name="Charusanti P."/>
            <person name="Shaw S."/>
            <person name="Blin K."/>
            <person name="Weber T."/>
        </authorList>
    </citation>
    <scope>NUCLEOTIDE SEQUENCE</scope>
    <source>
        <strain evidence="2">NBC_00254</strain>
    </source>
</reference>
<feature type="repeat" description="WD" evidence="1">
    <location>
        <begin position="15"/>
        <end position="49"/>
    </location>
</feature>
<dbReference type="InterPro" id="IPR001680">
    <property type="entry name" value="WD40_rpt"/>
</dbReference>
<gene>
    <name evidence="2" type="ORF">OG913_27715</name>
</gene>
<protein>
    <recommendedName>
        <fullName evidence="4">Anaphase-promoting complex subunit 4 WD40 domain-containing protein</fullName>
    </recommendedName>
</protein>
<accession>A0ABZ1SL51</accession>
<evidence type="ECO:0000313" key="3">
    <source>
        <dbReference type="Proteomes" id="UP001432011"/>
    </source>
</evidence>
<organism evidence="2 3">
    <name type="scientific">Microbispora hainanensis</name>
    <dbReference type="NCBI Taxonomy" id="568844"/>
    <lineage>
        <taxon>Bacteria</taxon>
        <taxon>Bacillati</taxon>
        <taxon>Actinomycetota</taxon>
        <taxon>Actinomycetes</taxon>
        <taxon>Streptosporangiales</taxon>
        <taxon>Streptosporangiaceae</taxon>
        <taxon>Microbispora</taxon>
    </lineage>
</organism>
<dbReference type="Gene3D" id="2.130.10.10">
    <property type="entry name" value="YVTN repeat-like/Quinoprotein amine dehydrogenase"/>
    <property type="match status" value="1"/>
</dbReference>
<evidence type="ECO:0008006" key="4">
    <source>
        <dbReference type="Google" id="ProtNLM"/>
    </source>
</evidence>
<dbReference type="SMART" id="SM00320">
    <property type="entry name" value="WD40"/>
    <property type="match status" value="1"/>
</dbReference>
<evidence type="ECO:0000313" key="2">
    <source>
        <dbReference type="EMBL" id="WUP73179.1"/>
    </source>
</evidence>
<dbReference type="InterPro" id="IPR015943">
    <property type="entry name" value="WD40/YVTN_repeat-like_dom_sf"/>
</dbReference>
<dbReference type="Pfam" id="PF00400">
    <property type="entry name" value="WD40"/>
    <property type="match status" value="1"/>
</dbReference>
<keyword evidence="1" id="KW-0853">WD repeat</keyword>
<keyword evidence="3" id="KW-1185">Reference proteome</keyword>
<proteinExistence type="predicted"/>
<dbReference type="RefSeq" id="WP_260617365.1">
    <property type="nucleotide sequence ID" value="NZ_CP108085.1"/>
</dbReference>
<sequence>MKLWDTRTWASYATPTGHTAPVQALAFSRDGRSLASAGDDRTIMVRRTC</sequence>
<dbReference type="PROSITE" id="PS50294">
    <property type="entry name" value="WD_REPEATS_REGION"/>
    <property type="match status" value="1"/>
</dbReference>
<evidence type="ECO:0000256" key="1">
    <source>
        <dbReference type="PROSITE-ProRule" id="PRU00221"/>
    </source>
</evidence>
<name>A0ABZ1SL51_9ACTN</name>
<dbReference type="InterPro" id="IPR036322">
    <property type="entry name" value="WD40_repeat_dom_sf"/>
</dbReference>
<dbReference type="SUPFAM" id="SSF50978">
    <property type="entry name" value="WD40 repeat-like"/>
    <property type="match status" value="1"/>
</dbReference>
<dbReference type="Proteomes" id="UP001432011">
    <property type="component" value="Chromosome"/>
</dbReference>
<dbReference type="PROSITE" id="PS50082">
    <property type="entry name" value="WD_REPEATS_2"/>
    <property type="match status" value="1"/>
</dbReference>